<organism evidence="1 2">
    <name type="scientific">Macrolepiota fuliginosa MF-IS2</name>
    <dbReference type="NCBI Taxonomy" id="1400762"/>
    <lineage>
        <taxon>Eukaryota</taxon>
        <taxon>Fungi</taxon>
        <taxon>Dikarya</taxon>
        <taxon>Basidiomycota</taxon>
        <taxon>Agaricomycotina</taxon>
        <taxon>Agaricomycetes</taxon>
        <taxon>Agaricomycetidae</taxon>
        <taxon>Agaricales</taxon>
        <taxon>Agaricineae</taxon>
        <taxon>Agaricaceae</taxon>
        <taxon>Macrolepiota</taxon>
    </lineage>
</organism>
<evidence type="ECO:0000313" key="1">
    <source>
        <dbReference type="EMBL" id="KAF9450632.1"/>
    </source>
</evidence>
<evidence type="ECO:0000313" key="2">
    <source>
        <dbReference type="Proteomes" id="UP000807342"/>
    </source>
</evidence>
<dbReference type="GO" id="GO:0005634">
    <property type="term" value="C:nucleus"/>
    <property type="evidence" value="ECO:0007669"/>
    <property type="project" value="TreeGrafter"/>
</dbReference>
<gene>
    <name evidence="1" type="ORF">P691DRAFT_664799</name>
</gene>
<name>A0A9P5XFU3_9AGAR</name>
<dbReference type="EMBL" id="MU151100">
    <property type="protein sequence ID" value="KAF9450632.1"/>
    <property type="molecule type" value="Genomic_DNA"/>
</dbReference>
<keyword evidence="2" id="KW-1185">Reference proteome</keyword>
<comment type="caution">
    <text evidence="1">The sequence shown here is derived from an EMBL/GenBank/DDBJ whole genome shotgun (WGS) entry which is preliminary data.</text>
</comment>
<sequence>MSAEPTEFSILKKWIIENGGSFHPNVQFKYAGTTGNTAIAIEGIPADASIVSCPFSLVITEERAQKNLSSLFSTEDVIGWTERQWISTYICLHWILSDSKPPELAHYPYINTLPISDQLRTSLWFTEPELEAFKGSNLYAATIDRKHEWKEEWQQCQSILSSQNDVWGRGLTWWAFMSLTRYLTAATYISSRAFPSSLLSPNPTLKTTEATKPVLLPGVDSLNHKRGQPVSWSIAYPIESGPTSSTSITKEPTVSLVLHIETLVGGELFNNYGPKPNAELILGYGFALPNNPDDTILLKIAGFEGRWEIGRSASGAEALWIELVQYVKRHRGNDDEEGEAYEIQMDATDILSHMVQTLLEKLPPGTILDDQTLRPEVANMLQEYTQGQRAILTSLLHFCEKKEEAAVDLARSLGIELVIED</sequence>
<protein>
    <submittedName>
        <fullName evidence="1">SET domain protein</fullName>
    </submittedName>
</protein>
<dbReference type="InterPro" id="IPR046341">
    <property type="entry name" value="SET_dom_sf"/>
</dbReference>
<dbReference type="PANTHER" id="PTHR13271:SF147">
    <property type="entry name" value="PROTEIN-LYSINE N-METHYLTRANSFERASE EFM1-RELATED"/>
    <property type="match status" value="1"/>
</dbReference>
<dbReference type="OrthoDB" id="42889at2759"/>
<dbReference type="PANTHER" id="PTHR13271">
    <property type="entry name" value="UNCHARACTERIZED PUTATIVE METHYLTRANSFERASE"/>
    <property type="match status" value="1"/>
</dbReference>
<reference evidence="1" key="1">
    <citation type="submission" date="2020-11" db="EMBL/GenBank/DDBJ databases">
        <authorList>
            <consortium name="DOE Joint Genome Institute"/>
            <person name="Ahrendt S."/>
            <person name="Riley R."/>
            <person name="Andreopoulos W."/>
            <person name="Labutti K."/>
            <person name="Pangilinan J."/>
            <person name="Ruiz-Duenas F.J."/>
            <person name="Barrasa J.M."/>
            <person name="Sanchez-Garcia M."/>
            <person name="Camarero S."/>
            <person name="Miyauchi S."/>
            <person name="Serrano A."/>
            <person name="Linde D."/>
            <person name="Babiker R."/>
            <person name="Drula E."/>
            <person name="Ayuso-Fernandez I."/>
            <person name="Pacheco R."/>
            <person name="Padilla G."/>
            <person name="Ferreira P."/>
            <person name="Barriuso J."/>
            <person name="Kellner H."/>
            <person name="Castanera R."/>
            <person name="Alfaro M."/>
            <person name="Ramirez L."/>
            <person name="Pisabarro A.G."/>
            <person name="Kuo A."/>
            <person name="Tritt A."/>
            <person name="Lipzen A."/>
            <person name="He G."/>
            <person name="Yan M."/>
            <person name="Ng V."/>
            <person name="Cullen D."/>
            <person name="Martin F."/>
            <person name="Rosso M.-N."/>
            <person name="Henrissat B."/>
            <person name="Hibbett D."/>
            <person name="Martinez A.T."/>
            <person name="Grigoriev I.V."/>
        </authorList>
    </citation>
    <scope>NUCLEOTIDE SEQUENCE</scope>
    <source>
        <strain evidence="1">MF-IS2</strain>
    </source>
</reference>
<dbReference type="Gene3D" id="3.90.1410.10">
    <property type="entry name" value="set domain protein methyltransferase, domain 1"/>
    <property type="match status" value="1"/>
</dbReference>
<dbReference type="AlphaFoldDB" id="A0A9P5XFU3"/>
<proteinExistence type="predicted"/>
<dbReference type="InterPro" id="IPR050600">
    <property type="entry name" value="SETD3_SETD6_MTase"/>
</dbReference>
<dbReference type="SUPFAM" id="SSF82199">
    <property type="entry name" value="SET domain"/>
    <property type="match status" value="1"/>
</dbReference>
<dbReference type="GO" id="GO:0016279">
    <property type="term" value="F:protein-lysine N-methyltransferase activity"/>
    <property type="evidence" value="ECO:0007669"/>
    <property type="project" value="TreeGrafter"/>
</dbReference>
<dbReference type="Proteomes" id="UP000807342">
    <property type="component" value="Unassembled WGS sequence"/>
</dbReference>
<accession>A0A9P5XFU3</accession>